<feature type="domain" description="DUF1508" evidence="2">
    <location>
        <begin position="10"/>
        <end position="55"/>
    </location>
</feature>
<dbReference type="AlphaFoldDB" id="A0A9Q9IFT5"/>
<evidence type="ECO:0000313" key="4">
    <source>
        <dbReference type="Proteomes" id="UP001058003"/>
    </source>
</evidence>
<dbReference type="OrthoDB" id="3387979at2"/>
<protein>
    <submittedName>
        <fullName evidence="3">YegP family protein</fullName>
    </submittedName>
</protein>
<accession>A0A9Q9IFT5</accession>
<sequence>MKIVLVRIPNGRFRFRLLTDSGEVVAASGTYRHKASALAGIDTFRAQLADAEVEDRTDRDAAGDRLAQPVPGGLPPI</sequence>
<dbReference type="InterPro" id="IPR036913">
    <property type="entry name" value="YegP-like_sf"/>
</dbReference>
<gene>
    <name evidence="3" type="ORF">Daura_39000</name>
</gene>
<dbReference type="Proteomes" id="UP001058003">
    <property type="component" value="Chromosome"/>
</dbReference>
<dbReference type="KEGG" id="daur:Daura_39000"/>
<feature type="region of interest" description="Disordered" evidence="1">
    <location>
        <begin position="52"/>
        <end position="77"/>
    </location>
</feature>
<evidence type="ECO:0000313" key="3">
    <source>
        <dbReference type="EMBL" id="UWZ52579.1"/>
    </source>
</evidence>
<dbReference type="Gene3D" id="2.30.29.80">
    <property type="match status" value="1"/>
</dbReference>
<organism evidence="3 4">
    <name type="scientific">Dactylosporangium aurantiacum</name>
    <dbReference type="NCBI Taxonomy" id="35754"/>
    <lineage>
        <taxon>Bacteria</taxon>
        <taxon>Bacillati</taxon>
        <taxon>Actinomycetota</taxon>
        <taxon>Actinomycetes</taxon>
        <taxon>Micromonosporales</taxon>
        <taxon>Micromonosporaceae</taxon>
        <taxon>Dactylosporangium</taxon>
    </lineage>
</organism>
<dbReference type="SUPFAM" id="SSF160113">
    <property type="entry name" value="YegP-like"/>
    <property type="match status" value="1"/>
</dbReference>
<evidence type="ECO:0000256" key="1">
    <source>
        <dbReference type="SAM" id="MobiDB-lite"/>
    </source>
</evidence>
<dbReference type="RefSeq" id="WP_081971412.1">
    <property type="nucleotide sequence ID" value="NZ_CP073767.1"/>
</dbReference>
<dbReference type="InterPro" id="IPR010879">
    <property type="entry name" value="DUF1508"/>
</dbReference>
<reference evidence="3" key="1">
    <citation type="submission" date="2021-04" db="EMBL/GenBank/DDBJ databases">
        <title>Dactylosporangium aurantiacum NRRL B-8018 full assembly.</title>
        <authorList>
            <person name="Hartkoorn R.C."/>
            <person name="Beaudoing E."/>
            <person name="Hot D."/>
        </authorList>
    </citation>
    <scope>NUCLEOTIDE SEQUENCE</scope>
    <source>
        <strain evidence="3">NRRL B-8018</strain>
    </source>
</reference>
<dbReference type="EMBL" id="CP073767">
    <property type="protein sequence ID" value="UWZ52579.1"/>
    <property type="molecule type" value="Genomic_DNA"/>
</dbReference>
<name>A0A9Q9IFT5_9ACTN</name>
<proteinExistence type="predicted"/>
<feature type="compositionally biased region" description="Basic and acidic residues" evidence="1">
    <location>
        <begin position="54"/>
        <end position="63"/>
    </location>
</feature>
<evidence type="ECO:0000259" key="2">
    <source>
        <dbReference type="Pfam" id="PF07411"/>
    </source>
</evidence>
<dbReference type="Pfam" id="PF07411">
    <property type="entry name" value="DUF1508"/>
    <property type="match status" value="1"/>
</dbReference>
<keyword evidence="4" id="KW-1185">Reference proteome</keyword>